<dbReference type="InterPro" id="IPR004089">
    <property type="entry name" value="MCPsignal_dom"/>
</dbReference>
<sequence>MQNPFQRRMRKSGGGTSTEPSLSDKPTGAKADARARLRNPLHLLSVRLFLIVFVSIVACVAVVGTLSFQISKGVIEKKVTAASNETIDQIRGKLDLILGNYENFSIQFITDKSLQDNIRELGSSASDEYAIFENQRALSTKLSAMAMSNAEVMNVNYIPLQEKYGTNVLGTGNLKYETVKDAPWLKQAVELGGKSIWIPIQEKGFQGNDQRSFGLARTIRDTSGSYAYALLIELKASLLEQQLQNVKIGEGSRIRILDGDNTILIDNIESGLAGEKSVIDFAGSGASADSGSFITESNVGQVLAVYQTLETVGWKVLGMIPTSELVRDAKEIERMTWLIAAAAALIAILVGVYVVASVGRPLQKLRNLMGEAKDGNLAVRSDIRSQNEIGQLSESFNDMMGQITALVGQTRDNAQHVLHTASEVGEASRRTAGAAREIAVATEEIAGGATSLAMEAERGSDLAGGMDQNMRQVKAMSDEMRLSAEQVDQASRQGTEHMAAMIQKTGETEQMVRDMTEKVGRLQESTSSIRKILEMLGGVAKQTNILSLNASIEAARAGEAGKGFMVVAGEIRQLAEQSRQSIGMVESITTTIQTEIEETVEALGKAQPVFQEQIGSVKEANGIFHEVQARMNSLASTLENVAESIRLLDESQQQIGSAMGSVSAVAEQSSATSQEVASLSSEQLGVSDSLVGLAAQLEQVSQSLQRSLDRFKA</sequence>
<dbReference type="CDD" id="cd12912">
    <property type="entry name" value="PDC2_MCP_like"/>
    <property type="match status" value="1"/>
</dbReference>
<evidence type="ECO:0000256" key="6">
    <source>
        <dbReference type="PROSITE-ProRule" id="PRU00284"/>
    </source>
</evidence>
<evidence type="ECO:0000256" key="8">
    <source>
        <dbReference type="SAM" id="Phobius"/>
    </source>
</evidence>
<dbReference type="AlphaFoldDB" id="A0A2N5N961"/>
<dbReference type="EMBL" id="NFEZ01000003">
    <property type="protein sequence ID" value="PLT46855.1"/>
    <property type="molecule type" value="Genomic_DNA"/>
</dbReference>
<dbReference type="Pfam" id="PF00672">
    <property type="entry name" value="HAMP"/>
    <property type="match status" value="1"/>
</dbReference>
<dbReference type="InterPro" id="IPR003660">
    <property type="entry name" value="HAMP_dom"/>
</dbReference>
<comment type="caution">
    <text evidence="11">The sequence shown here is derived from an EMBL/GenBank/DDBJ whole genome shotgun (WGS) entry which is preliminary data.</text>
</comment>
<evidence type="ECO:0000259" key="10">
    <source>
        <dbReference type="PROSITE" id="PS50885"/>
    </source>
</evidence>
<keyword evidence="8" id="KW-1133">Transmembrane helix</keyword>
<protein>
    <recommendedName>
        <fullName evidence="13">Methyl-accepting chemotaxis protein</fullName>
    </recommendedName>
</protein>
<feature type="domain" description="HAMP" evidence="10">
    <location>
        <begin position="356"/>
        <end position="408"/>
    </location>
</feature>
<evidence type="ECO:0000256" key="1">
    <source>
        <dbReference type="ARBA" id="ARBA00004236"/>
    </source>
</evidence>
<comment type="subcellular location">
    <subcellularLocation>
        <location evidence="1">Cell membrane</location>
    </subcellularLocation>
</comment>
<evidence type="ECO:0000256" key="3">
    <source>
        <dbReference type="ARBA" id="ARBA00023136"/>
    </source>
</evidence>
<dbReference type="GO" id="GO:0007165">
    <property type="term" value="P:signal transduction"/>
    <property type="evidence" value="ECO:0007669"/>
    <property type="project" value="UniProtKB-KW"/>
</dbReference>
<keyword evidence="3 8" id="KW-0472">Membrane</keyword>
<dbReference type="Pfam" id="PF00015">
    <property type="entry name" value="MCPsignal"/>
    <property type="match status" value="1"/>
</dbReference>
<evidence type="ECO:0000256" key="5">
    <source>
        <dbReference type="ARBA" id="ARBA00029447"/>
    </source>
</evidence>
<evidence type="ECO:0000256" key="2">
    <source>
        <dbReference type="ARBA" id="ARBA00022475"/>
    </source>
</evidence>
<name>A0A2N5N961_9BACL</name>
<dbReference type="SUPFAM" id="SSF58104">
    <property type="entry name" value="Methyl-accepting chemotaxis protein (MCP) signaling domain"/>
    <property type="match status" value="1"/>
</dbReference>
<dbReference type="RefSeq" id="WP_028597561.1">
    <property type="nucleotide sequence ID" value="NZ_BIMM01000001.1"/>
</dbReference>
<organism evidence="11 12">
    <name type="scientific">Paenibacillus pasadenensis</name>
    <dbReference type="NCBI Taxonomy" id="217090"/>
    <lineage>
        <taxon>Bacteria</taxon>
        <taxon>Bacillati</taxon>
        <taxon>Bacillota</taxon>
        <taxon>Bacilli</taxon>
        <taxon>Bacillales</taxon>
        <taxon>Paenibacillaceae</taxon>
        <taxon>Paenibacillus</taxon>
    </lineage>
</organism>
<reference evidence="11 12" key="1">
    <citation type="submission" date="2017-05" db="EMBL/GenBank/DDBJ databases">
        <title>Functional genome analysis of Paenibacillus pasadenensis strain R16: insights on endophytic life style and antifungal activity.</title>
        <authorList>
            <person name="Passera A."/>
            <person name="Marcolungo L."/>
            <person name="Casati P."/>
            <person name="Brasca M."/>
            <person name="Quaglino F."/>
            <person name="Delledonne M."/>
        </authorList>
    </citation>
    <scope>NUCLEOTIDE SEQUENCE [LARGE SCALE GENOMIC DNA]</scope>
    <source>
        <strain evidence="11 12">R16</strain>
    </source>
</reference>
<dbReference type="PROSITE" id="PS50111">
    <property type="entry name" value="CHEMOTAXIS_TRANSDUC_2"/>
    <property type="match status" value="1"/>
</dbReference>
<dbReference type="CDD" id="cd06225">
    <property type="entry name" value="HAMP"/>
    <property type="match status" value="1"/>
</dbReference>
<feature type="region of interest" description="Disordered" evidence="7">
    <location>
        <begin position="1"/>
        <end position="31"/>
    </location>
</feature>
<dbReference type="Gene3D" id="1.10.8.500">
    <property type="entry name" value="HAMP domain in histidine kinase"/>
    <property type="match status" value="1"/>
</dbReference>
<evidence type="ECO:0000313" key="11">
    <source>
        <dbReference type="EMBL" id="PLT46855.1"/>
    </source>
</evidence>
<proteinExistence type="inferred from homology"/>
<dbReference type="PROSITE" id="PS50885">
    <property type="entry name" value="HAMP"/>
    <property type="match status" value="1"/>
</dbReference>
<dbReference type="PANTHER" id="PTHR32089:SF114">
    <property type="entry name" value="METHYL-ACCEPTING CHEMOTAXIS PROTEIN MCPB"/>
    <property type="match status" value="1"/>
</dbReference>
<keyword evidence="4 6" id="KW-0807">Transducer</keyword>
<dbReference type="Gene3D" id="1.10.287.950">
    <property type="entry name" value="Methyl-accepting chemotaxis protein"/>
    <property type="match status" value="1"/>
</dbReference>
<evidence type="ECO:0000256" key="4">
    <source>
        <dbReference type="ARBA" id="ARBA00023224"/>
    </source>
</evidence>
<keyword evidence="12" id="KW-1185">Reference proteome</keyword>
<feature type="transmembrane region" description="Helical" evidence="8">
    <location>
        <begin position="44"/>
        <end position="68"/>
    </location>
</feature>
<dbReference type="SMART" id="SM00283">
    <property type="entry name" value="MA"/>
    <property type="match status" value="1"/>
</dbReference>
<dbReference type="PANTHER" id="PTHR32089">
    <property type="entry name" value="METHYL-ACCEPTING CHEMOTAXIS PROTEIN MCPB"/>
    <property type="match status" value="1"/>
</dbReference>
<dbReference type="Gene3D" id="3.30.450.20">
    <property type="entry name" value="PAS domain"/>
    <property type="match status" value="1"/>
</dbReference>
<gene>
    <name evidence="11" type="ORF">B8V81_1079</name>
</gene>
<accession>A0A2N5N961</accession>
<evidence type="ECO:0008006" key="13">
    <source>
        <dbReference type="Google" id="ProtNLM"/>
    </source>
</evidence>
<evidence type="ECO:0000256" key="7">
    <source>
        <dbReference type="SAM" id="MobiDB-lite"/>
    </source>
</evidence>
<evidence type="ECO:0000313" key="12">
    <source>
        <dbReference type="Proteomes" id="UP000234789"/>
    </source>
</evidence>
<dbReference type="SMART" id="SM00304">
    <property type="entry name" value="HAMP"/>
    <property type="match status" value="2"/>
</dbReference>
<keyword evidence="8" id="KW-0812">Transmembrane</keyword>
<dbReference type="GO" id="GO:0005886">
    <property type="term" value="C:plasma membrane"/>
    <property type="evidence" value="ECO:0007669"/>
    <property type="project" value="UniProtKB-SubCell"/>
</dbReference>
<evidence type="ECO:0000259" key="9">
    <source>
        <dbReference type="PROSITE" id="PS50111"/>
    </source>
</evidence>
<comment type="similarity">
    <text evidence="5">Belongs to the methyl-accepting chemotaxis (MCP) protein family.</text>
</comment>
<keyword evidence="2" id="KW-1003">Cell membrane</keyword>
<dbReference type="Proteomes" id="UP000234789">
    <property type="component" value="Unassembled WGS sequence"/>
</dbReference>
<feature type="domain" description="Methyl-accepting transducer" evidence="9">
    <location>
        <begin position="427"/>
        <end position="677"/>
    </location>
</feature>
<feature type="transmembrane region" description="Helical" evidence="8">
    <location>
        <begin position="335"/>
        <end position="356"/>
    </location>
</feature>